<evidence type="ECO:0000313" key="5">
    <source>
        <dbReference type="Proteomes" id="UP000236319"/>
    </source>
</evidence>
<dbReference type="PANTHER" id="PTHR18976:SF34">
    <property type="entry name" value="LIPID-BINDING PROTEIN"/>
    <property type="match status" value="1"/>
</dbReference>
<dbReference type="RefSeq" id="XP_028866251.1">
    <property type="nucleotide sequence ID" value="XM_029010418.1"/>
</dbReference>
<accession>A0A2H6KAJ0</accession>
<gene>
    <name evidence="4" type="ORF">BOVATA_015010</name>
</gene>
<keyword evidence="3" id="KW-1133">Transmembrane helix</keyword>
<evidence type="ECO:0000256" key="3">
    <source>
        <dbReference type="SAM" id="Phobius"/>
    </source>
</evidence>
<evidence type="ECO:0008006" key="6">
    <source>
        <dbReference type="Google" id="ProtNLM"/>
    </source>
</evidence>
<evidence type="ECO:0000256" key="1">
    <source>
        <dbReference type="SAM" id="Coils"/>
    </source>
</evidence>
<name>A0A2H6KAJ0_9APIC</name>
<keyword evidence="3" id="KW-0472">Membrane</keyword>
<dbReference type="GeneID" id="39873778"/>
<dbReference type="Proteomes" id="UP000236319">
    <property type="component" value="Unassembled WGS sequence"/>
</dbReference>
<keyword evidence="1" id="KW-0175">Coiled coil</keyword>
<dbReference type="InterPro" id="IPR050163">
    <property type="entry name" value="Apolipoprotein_A1/A4/E"/>
</dbReference>
<dbReference type="VEuPathDB" id="PiroplasmaDB:BOVATA_015010"/>
<sequence>MLGTLRPRMSLAVRLGRRNLYDRLGDGQSMIQGISDIESNDKAIKEANKELGTEVTALGKWGEAAKEVITKAEQKCEEILKKVNKSGDIYVNAQELQDKGNKLFNAAKQAKEAVEQNVKSALKAVVAMDGDLKMDLMTVREEIKKGIKEVIERLGVNDLGDKVKSDLVTLRDRISDLTNGDYKVSALVSGQLEALKQKRQNELDKIAGDNGTIKTLTKGLDAKFEEQIQTPLNSAVSAVGTAIGALGGKFADADEKTSIKGIFGYIQRKVGEIKGKAGSNDGNGKWTDTGSAIKGVACAVREYVTDVFANMGNSKTIDDWLEKILGKTDKVKESVKQPIKRWFEKYIEDNTEHLISSSNTAETMRLIIKEQTKRKLKEGVYNTVSGPNSVKANGQVAEDLRQLKKFLIAYADKLDEQLKPGGDANNFVSGIVGQVGDPPGQNADNNFLTFAVEAILVTIAAKARRAAGEIESLLLGPRVGTNGSNNKKSIAEEIDNALKIARDLHSQLDDASTRPGIPPGQPGSPAQAVDTAIGGVKTEVQELHTKFTQVKKQLQEAVDKLPQAVTNFNDTAEQQIRAAAKTAITQAAGQISNGSTIELSDVQTNMNGFYQAHEKIKKQLEDNLKKKVNESIGEDDPPGQQGGVAAEKVTLSQFFTKYITHVVQTSDGLKPGKTLEGKLDEGLLPLAIGNIKEKGLDALNKTIGDGVSGPIKEATFTGPFDTIRKELGEIKKLVDENGKPAGSEDGIQNHLANLRIMLNNGFFVDGRNSLENIKTAIEKLQTGTFQSQPKEIDKAVKAIRTQLEVLRKKLKKENGNENGVIDVLTDLQTKGLEQATCGLGKIQEELNAENERLKPATQAIEKAIKAIKLELKYLGIRLNDEFHDDYDILDFLGKLKNNIGQNSAKDGSLQQIQKTISDLQKEQFTQKPQAIEQAKQELVNELTALRGVLQGSPGSDVIKSLEDLKEFGFTGKNWIQGPNEQSLKSIQDALQHQQQTLNNQPTEIQTGVQDITWELNALRDQLEHNVTRQLKDLKDKGLADGRWDGGDVSGLTQIKNDIEHIKEENLKDVRHHLVALCSAVRHNARDLKDILKEVKEIMLDKELRKFYSDLYNLLFGPLNNVIRSLKQFDKYADEASKRIIAELHAFVDKEIKAAEETLIREARRQYVSNIKELLKAFAQKVEEELSPLLPLIDEDLQIGYKGFMKQVEGEKSVNINRLKDVKSGGLQALSSAFAYFFGSVNEHLREEIERVKKHGDDEKNPSLPKSEEPYAAEWDAVHSDVNALLNYLCETQTFDHRLQALLRSLTDALSHLKPESFAKPSSPVLDGLVEGLTSFADEFTCAYVSAYSGAQFTADLLKHEILSETVRSQGTKSVTVRNVSSLTPYGAMCAKVFLTTLPTLCDAFTRLAEQCGKGGKWRDLNINASSKLGTFLHRCGYKVSTSPTQQDGELRDECNGRDVYVLVSQNIKETHDNAHLQKCLSLQHACNLLQLLKCLCNHLQQYYRTCHLKVHPSPRPPCSIYEMLQWCCGLTYNPVYLGLNSEALPSLFEAPDEPGAGDSDVPLMNLSSLALKAHPQKITPASLSDALTEVCHRSHSVLTMLLGFGHAGGIYAVDFNTNPQGLLYPGDVEALLCLLFDIIKRLHHQLHFLYRRCLYNARHGGWLDCWYGRGVGGSAWRCNTMQCANQICDQQCNQRHDQICNRKCDQHPKCGVKSPLQSFLEDGLVGFLPHTLSSSNGKLNCAVKGHTNVPCKTPMGFADITTVASHRKTGRHIRDVLAEFCGKVESPLTKLCAQLSCLLPSAPKTLGDMFAFYFNLIKGCKSSSALWKDGFNQAVIKANFKDRTTELDIIPMLGSEKHSSGKHADGVLHSIVGCNQMSNAANTCGPYMKPLCSDTCTMFTKKHADKYLTTVVYLTESFYDLLKQLYETCNSNCGTTQTRCYVKSCANGCAKAQPNVKPNDTIHDAACSSIVSCKTTLPTLYSNGFVFGDAAALNTIGTKRTCADFCRTLERICHGKSVLADMVINKIPAFLWKIRYKFFYTLLTLWSLSLLYLLHIAVVRLDVLRIRSHLRSPASHRIAAQSLLAAARVRALANVSISL</sequence>
<dbReference type="PANTHER" id="PTHR18976">
    <property type="entry name" value="APOLIPOPROTEIN"/>
    <property type="match status" value="1"/>
</dbReference>
<dbReference type="EMBL" id="BDSA01000002">
    <property type="protein sequence ID" value="GBE60008.1"/>
    <property type="molecule type" value="Genomic_DNA"/>
</dbReference>
<feature type="transmembrane region" description="Helical" evidence="3">
    <location>
        <begin position="2038"/>
        <end position="2061"/>
    </location>
</feature>
<keyword evidence="5" id="KW-1185">Reference proteome</keyword>
<protein>
    <recommendedName>
        <fullName evidence="6">Extracellular matrix-binding ebh</fullName>
    </recommendedName>
</protein>
<feature type="region of interest" description="Disordered" evidence="2">
    <location>
        <begin position="509"/>
        <end position="529"/>
    </location>
</feature>
<comment type="caution">
    <text evidence="4">The sequence shown here is derived from an EMBL/GenBank/DDBJ whole genome shotgun (WGS) entry which is preliminary data.</text>
</comment>
<organism evidence="4 5">
    <name type="scientific">Babesia ovata</name>
    <dbReference type="NCBI Taxonomy" id="189622"/>
    <lineage>
        <taxon>Eukaryota</taxon>
        <taxon>Sar</taxon>
        <taxon>Alveolata</taxon>
        <taxon>Apicomplexa</taxon>
        <taxon>Aconoidasida</taxon>
        <taxon>Piroplasmida</taxon>
        <taxon>Babesiidae</taxon>
        <taxon>Babesia</taxon>
    </lineage>
</organism>
<keyword evidence="3" id="KW-0812">Transmembrane</keyword>
<evidence type="ECO:0000313" key="4">
    <source>
        <dbReference type="EMBL" id="GBE60008.1"/>
    </source>
</evidence>
<proteinExistence type="predicted"/>
<evidence type="ECO:0000256" key="2">
    <source>
        <dbReference type="SAM" id="MobiDB-lite"/>
    </source>
</evidence>
<reference evidence="4 5" key="1">
    <citation type="journal article" date="2017" name="BMC Genomics">
        <title>Whole-genome assembly of Babesia ovata and comparative genomics between closely related pathogens.</title>
        <authorList>
            <person name="Yamagishi J."/>
            <person name="Asada M."/>
            <person name="Hakimi H."/>
            <person name="Tanaka T.Q."/>
            <person name="Sugimoto C."/>
            <person name="Kawazu S."/>
        </authorList>
    </citation>
    <scope>NUCLEOTIDE SEQUENCE [LARGE SCALE GENOMIC DNA]</scope>
    <source>
        <strain evidence="4 5">Miyake</strain>
    </source>
</reference>
<feature type="coiled-coil region" evidence="1">
    <location>
        <begin position="93"/>
        <end position="124"/>
    </location>
</feature>
<dbReference type="OrthoDB" id="2250192at2759"/>